<protein>
    <submittedName>
        <fullName evidence="1">Uncharacterized protein</fullName>
    </submittedName>
</protein>
<gene>
    <name evidence="1" type="ORF">BO79DRAFT_226760</name>
</gene>
<evidence type="ECO:0000313" key="1">
    <source>
        <dbReference type="EMBL" id="RAK91004.1"/>
    </source>
</evidence>
<accession>A0ACD1IMQ4</accession>
<organism evidence="1 2">
    <name type="scientific">Aspergillus costaricaensis CBS 115574</name>
    <dbReference type="NCBI Taxonomy" id="1448317"/>
    <lineage>
        <taxon>Eukaryota</taxon>
        <taxon>Fungi</taxon>
        <taxon>Dikarya</taxon>
        <taxon>Ascomycota</taxon>
        <taxon>Pezizomycotina</taxon>
        <taxon>Eurotiomycetes</taxon>
        <taxon>Eurotiomycetidae</taxon>
        <taxon>Eurotiales</taxon>
        <taxon>Aspergillaceae</taxon>
        <taxon>Aspergillus</taxon>
        <taxon>Aspergillus subgen. Circumdati</taxon>
    </lineage>
</organism>
<keyword evidence="2" id="KW-1185">Reference proteome</keyword>
<sequence length="135" mass="15697">MMVDPEGQGGERDRTYDDKGPWDANGTRRVTTRHHAGKRPHDLSDFVQRFGHIYESSRTPSHGRKEIKSKERGKRKECRLYCLGSFNYQRIVQRLLHAMEIRTMSGCKPAGCSSHLVAGTIQFQPECWIPRQYQY</sequence>
<dbReference type="Proteomes" id="UP000249748">
    <property type="component" value="Unassembled WGS sequence"/>
</dbReference>
<proteinExistence type="predicted"/>
<reference evidence="1" key="1">
    <citation type="submission" date="2018-02" db="EMBL/GenBank/DDBJ databases">
        <title>The genomes of Aspergillus section Nigri reveals drivers in fungal speciation.</title>
        <authorList>
            <consortium name="DOE Joint Genome Institute"/>
            <person name="Vesth T.C."/>
            <person name="Nybo J."/>
            <person name="Theobald S."/>
            <person name="Brandl J."/>
            <person name="Frisvad J.C."/>
            <person name="Nielsen K.F."/>
            <person name="Lyhne E.K."/>
            <person name="Kogle M.E."/>
            <person name="Kuo A."/>
            <person name="Riley R."/>
            <person name="Clum A."/>
            <person name="Nolan M."/>
            <person name="Lipzen A."/>
            <person name="Salamov A."/>
            <person name="Henrissat B."/>
            <person name="Wiebenga A."/>
            <person name="De vries R.P."/>
            <person name="Grigoriev I.V."/>
            <person name="Mortensen U.H."/>
            <person name="Andersen M.R."/>
            <person name="Baker S.E."/>
        </authorList>
    </citation>
    <scope>NUCLEOTIDE SEQUENCE</scope>
    <source>
        <strain evidence="1">CBS 115574</strain>
    </source>
</reference>
<name>A0ACD1IMQ4_9EURO</name>
<evidence type="ECO:0000313" key="2">
    <source>
        <dbReference type="Proteomes" id="UP000249748"/>
    </source>
</evidence>
<dbReference type="EMBL" id="KZ824543">
    <property type="protein sequence ID" value="RAK91004.1"/>
    <property type="molecule type" value="Genomic_DNA"/>
</dbReference>